<reference evidence="4 5" key="1">
    <citation type="submission" date="2023-07" db="EMBL/GenBank/DDBJ databases">
        <title>Genomic Encyclopedia of Type Strains, Phase IV (KMG-IV): sequencing the most valuable type-strain genomes for metagenomic binning, comparative biology and taxonomic classification.</title>
        <authorList>
            <person name="Goeker M."/>
        </authorList>
    </citation>
    <scope>NUCLEOTIDE SEQUENCE [LARGE SCALE GENOMIC DNA]</scope>
    <source>
        <strain evidence="4 5">DSM 3770</strain>
    </source>
</reference>
<dbReference type="SUPFAM" id="SSF50475">
    <property type="entry name" value="FMN-binding split barrel"/>
    <property type="match status" value="1"/>
</dbReference>
<dbReference type="PANTHER" id="PTHR30466:SF11">
    <property type="entry name" value="FLAVIN-DEPENDENT MONOOXYGENASE, REDUCTASE SUBUNIT HSAB"/>
    <property type="match status" value="1"/>
</dbReference>
<dbReference type="RefSeq" id="WP_237345022.1">
    <property type="nucleotide sequence ID" value="NZ_JABWGX010000007.1"/>
</dbReference>
<gene>
    <name evidence="4" type="ORF">QOZ94_001268</name>
</gene>
<comment type="caution">
    <text evidence="4">The sequence shown here is derived from an EMBL/GenBank/DDBJ whole genome shotgun (WGS) entry which is preliminary data.</text>
</comment>
<evidence type="ECO:0000313" key="4">
    <source>
        <dbReference type="EMBL" id="MDQ0504494.1"/>
    </source>
</evidence>
<keyword evidence="5" id="KW-1185">Reference proteome</keyword>
<dbReference type="InterPro" id="IPR012349">
    <property type="entry name" value="Split_barrel_FMN-bd"/>
</dbReference>
<dbReference type="SMART" id="SM00903">
    <property type="entry name" value="Flavin_Reduct"/>
    <property type="match status" value="1"/>
</dbReference>
<comment type="similarity">
    <text evidence="1">Belongs to the non-flavoprotein flavin reductase family.</text>
</comment>
<evidence type="ECO:0000313" key="5">
    <source>
        <dbReference type="Proteomes" id="UP001241747"/>
    </source>
</evidence>
<proteinExistence type="inferred from homology"/>
<dbReference type="Proteomes" id="UP001241747">
    <property type="component" value="Unassembled WGS sequence"/>
</dbReference>
<sequence>MSSPDFPPLDSRTFRQVLGQFATGVAVVTASAADGTRIGMTMSSFNSVSLDPPLVLFSVDRRAHSLPAMREARGFGINILGEGQRALSDRFARALDDKWNAVDHHLGAHDVPLLAGALAHLECAPHAIHEGGDHEIFIARVLRVSAASAEAPLIFFRGRYHALASTDMPQR</sequence>
<evidence type="ECO:0000256" key="1">
    <source>
        <dbReference type="ARBA" id="ARBA00008898"/>
    </source>
</evidence>
<dbReference type="InterPro" id="IPR050268">
    <property type="entry name" value="NADH-dep_flavin_reductase"/>
</dbReference>
<dbReference type="InterPro" id="IPR002563">
    <property type="entry name" value="Flavin_Rdtase-like_dom"/>
</dbReference>
<name>A0ABU0LBJ0_XANAG</name>
<protein>
    <submittedName>
        <fullName evidence="4">Flavin reductase (DIM6/NTAB) family NADH-FMN oxidoreductase RutF</fullName>
    </submittedName>
</protein>
<dbReference type="Pfam" id="PF01613">
    <property type="entry name" value="Flavin_Reduct"/>
    <property type="match status" value="1"/>
</dbReference>
<accession>A0ABU0LBJ0</accession>
<evidence type="ECO:0000256" key="2">
    <source>
        <dbReference type="ARBA" id="ARBA00023002"/>
    </source>
</evidence>
<feature type="domain" description="Flavin reductase like" evidence="3">
    <location>
        <begin position="18"/>
        <end position="162"/>
    </location>
</feature>
<dbReference type="PANTHER" id="PTHR30466">
    <property type="entry name" value="FLAVIN REDUCTASE"/>
    <property type="match status" value="1"/>
</dbReference>
<organism evidence="4 5">
    <name type="scientific">Xanthobacter agilis</name>
    <dbReference type="NCBI Taxonomy" id="47492"/>
    <lineage>
        <taxon>Bacteria</taxon>
        <taxon>Pseudomonadati</taxon>
        <taxon>Pseudomonadota</taxon>
        <taxon>Alphaproteobacteria</taxon>
        <taxon>Hyphomicrobiales</taxon>
        <taxon>Xanthobacteraceae</taxon>
        <taxon>Xanthobacter</taxon>
    </lineage>
</organism>
<keyword evidence="2" id="KW-0560">Oxidoreductase</keyword>
<dbReference type="EMBL" id="JAUSVY010000002">
    <property type="protein sequence ID" value="MDQ0504494.1"/>
    <property type="molecule type" value="Genomic_DNA"/>
</dbReference>
<evidence type="ECO:0000259" key="3">
    <source>
        <dbReference type="SMART" id="SM00903"/>
    </source>
</evidence>
<dbReference type="Gene3D" id="2.30.110.10">
    <property type="entry name" value="Electron Transport, Fmn-binding Protein, Chain A"/>
    <property type="match status" value="1"/>
</dbReference>